<reference evidence="2 3" key="1">
    <citation type="submission" date="2019-11" db="EMBL/GenBank/DDBJ databases">
        <authorList>
            <person name="Zheng R.K."/>
            <person name="Sun C.M."/>
        </authorList>
    </citation>
    <scope>NUCLEOTIDE SEQUENCE [LARGE SCALE GENOMIC DNA]</scope>
    <source>
        <strain evidence="2 3">WC007</strain>
    </source>
</reference>
<evidence type="ECO:0000313" key="2">
    <source>
        <dbReference type="EMBL" id="QGY44853.1"/>
    </source>
</evidence>
<dbReference type="SUPFAM" id="SSF48452">
    <property type="entry name" value="TPR-like"/>
    <property type="match status" value="1"/>
</dbReference>
<dbReference type="KEGG" id="mcos:GM418_14605"/>
<dbReference type="RefSeq" id="WP_158867555.1">
    <property type="nucleotide sequence ID" value="NZ_CP046401.1"/>
</dbReference>
<dbReference type="AlphaFoldDB" id="A0A6I6K0C8"/>
<organism evidence="2 3">
    <name type="scientific">Maribellus comscasis</name>
    <dbReference type="NCBI Taxonomy" id="2681766"/>
    <lineage>
        <taxon>Bacteria</taxon>
        <taxon>Pseudomonadati</taxon>
        <taxon>Bacteroidota</taxon>
        <taxon>Bacteroidia</taxon>
        <taxon>Marinilabiliales</taxon>
        <taxon>Prolixibacteraceae</taxon>
        <taxon>Maribellus</taxon>
    </lineage>
</organism>
<gene>
    <name evidence="2" type="ORF">GM418_14605</name>
</gene>
<keyword evidence="1" id="KW-0175">Coiled coil</keyword>
<dbReference type="Gene3D" id="1.25.40.10">
    <property type="entry name" value="Tetratricopeptide repeat domain"/>
    <property type="match status" value="1"/>
</dbReference>
<evidence type="ECO:0008006" key="4">
    <source>
        <dbReference type="Google" id="ProtNLM"/>
    </source>
</evidence>
<evidence type="ECO:0000313" key="3">
    <source>
        <dbReference type="Proteomes" id="UP000428260"/>
    </source>
</evidence>
<dbReference type="EMBL" id="CP046401">
    <property type="protein sequence ID" value="QGY44853.1"/>
    <property type="molecule type" value="Genomic_DNA"/>
</dbReference>
<protein>
    <recommendedName>
        <fullName evidence="4">Tetratricopeptide repeat protein</fullName>
    </recommendedName>
</protein>
<dbReference type="InterPro" id="IPR011990">
    <property type="entry name" value="TPR-like_helical_dom_sf"/>
</dbReference>
<feature type="coiled-coil region" evidence="1">
    <location>
        <begin position="359"/>
        <end position="386"/>
    </location>
</feature>
<proteinExistence type="predicted"/>
<name>A0A6I6K0C8_9BACT</name>
<sequence>MVYIIRKDEEKFAEFLYLEIRRKKLFDGENITLSKVESLIKKHSQQIKERKLPIISSKAVYNFLRNKTKHPLADTLHYVAIICQINPNLITDYIEDVREGKINQNLIAQEPDSGKLYDKLLQNEDELRKDIISKVISNIELLEINVEGYVKSREVLLDNAFQEKNELLSYLYKKINEKNPLSVSIKLDLEKYFIKSEVIEEIFLIAGALSTRLITDYDPEIADLLFIKINQKQDKIWKFCLVGLILGLVNNISDKETAKRALSNLKQITAIDQKARFILNTLLIELVEFSSGLLRQLLKIPVTTRSELKTYVLRYLPFSNSEDYYSQFNIKYEKGLYEALKGSIGVSDLLKHSILINSDRFKEKELEKLLKELNEAREDIVNLQNDYLFCRSVYEQKFYVYSVVHSIFYATDTHELLKEDLEKKISEFINEFERHDIRSTIAFTKSELSDYESLLRIHLRINPHDDEYWAKLGLYLLGKSNFEEGKECLNNVQIPSPNIYSLIFDSLKECLISKNKQHAIICFDTIGSYKKKNFNLATELMSINSSKEAITVLKEFSEVFPKDTIINLKIAECYNNIGDWDKSLDYFFKVDEKELSNDQIVTGFNTYGYHFMKQNSPKALECFSTGYFYAENKEKYLQDVKEIFTEKLKLDEFLANNLIALIPDEQGT</sequence>
<accession>A0A6I6K0C8</accession>
<dbReference type="Proteomes" id="UP000428260">
    <property type="component" value="Chromosome"/>
</dbReference>
<evidence type="ECO:0000256" key="1">
    <source>
        <dbReference type="SAM" id="Coils"/>
    </source>
</evidence>
<keyword evidence="3" id="KW-1185">Reference proteome</keyword>